<organism evidence="2 3">
    <name type="scientific">Metschnikowia bicuspidata var. bicuspidata NRRL YB-4993</name>
    <dbReference type="NCBI Taxonomy" id="869754"/>
    <lineage>
        <taxon>Eukaryota</taxon>
        <taxon>Fungi</taxon>
        <taxon>Dikarya</taxon>
        <taxon>Ascomycota</taxon>
        <taxon>Saccharomycotina</taxon>
        <taxon>Pichiomycetes</taxon>
        <taxon>Metschnikowiaceae</taxon>
        <taxon>Metschnikowia</taxon>
    </lineage>
</organism>
<accession>A0A1A0HAV7</accession>
<proteinExistence type="predicted"/>
<protein>
    <submittedName>
        <fullName evidence="2">Uncharacterized protein</fullName>
    </submittedName>
</protein>
<comment type="caution">
    <text evidence="2">The sequence shown here is derived from an EMBL/GenBank/DDBJ whole genome shotgun (WGS) entry which is preliminary data.</text>
</comment>
<gene>
    <name evidence="2" type="ORF">METBIDRAFT_31744</name>
</gene>
<dbReference type="EMBL" id="LXTC01000003">
    <property type="protein sequence ID" value="OBA21146.1"/>
    <property type="molecule type" value="Genomic_DNA"/>
</dbReference>
<sequence length="60" mass="6778">MCALWCASCANKVFVVEMILEEVSSAMIIVEASIAKMCIVKMFILQMFIVRASIAKRFMK</sequence>
<keyword evidence="1" id="KW-0812">Transmembrane</keyword>
<reference evidence="2 3" key="1">
    <citation type="submission" date="2016-05" db="EMBL/GenBank/DDBJ databases">
        <title>Comparative genomics of biotechnologically important yeasts.</title>
        <authorList>
            <consortium name="DOE Joint Genome Institute"/>
            <person name="Riley R."/>
            <person name="Haridas S."/>
            <person name="Wolfe K.H."/>
            <person name="Lopes M.R."/>
            <person name="Hittinger C.T."/>
            <person name="Goker M."/>
            <person name="Salamov A."/>
            <person name="Wisecaver J."/>
            <person name="Long T.M."/>
            <person name="Aerts A.L."/>
            <person name="Barry K."/>
            <person name="Choi C."/>
            <person name="Clum A."/>
            <person name="Coughlan A.Y."/>
            <person name="Deshpande S."/>
            <person name="Douglass A.P."/>
            <person name="Hanson S.J."/>
            <person name="Klenk H.-P."/>
            <person name="LaButti K."/>
            <person name="Lapidus A."/>
            <person name="Lindquist E."/>
            <person name="Lipzen A."/>
            <person name="Meier-kolthoff J.P."/>
            <person name="Ohm R.A."/>
            <person name="Otillar R.P."/>
            <person name="Pangilinan J."/>
            <person name="Peng Y."/>
            <person name="Rokas A."/>
            <person name="Rosa C.A."/>
            <person name="Scheuner C."/>
            <person name="Sibirny A.A."/>
            <person name="Slot J.C."/>
            <person name="Stielow J.B."/>
            <person name="Sun H."/>
            <person name="Kurtzman C.P."/>
            <person name="Blackwell M."/>
            <person name="Grigoriev I.V."/>
            <person name="Jeffries T.W."/>
        </authorList>
    </citation>
    <scope>NUCLEOTIDE SEQUENCE [LARGE SCALE GENOMIC DNA]</scope>
    <source>
        <strain evidence="2 3">NRRL YB-4993</strain>
    </source>
</reference>
<dbReference type="RefSeq" id="XP_018711656.1">
    <property type="nucleotide sequence ID" value="XM_018855906.1"/>
</dbReference>
<keyword evidence="1" id="KW-0472">Membrane</keyword>
<evidence type="ECO:0000313" key="3">
    <source>
        <dbReference type="Proteomes" id="UP000092555"/>
    </source>
</evidence>
<evidence type="ECO:0000313" key="2">
    <source>
        <dbReference type="EMBL" id="OBA21146.1"/>
    </source>
</evidence>
<evidence type="ECO:0000256" key="1">
    <source>
        <dbReference type="SAM" id="Phobius"/>
    </source>
</evidence>
<keyword evidence="1" id="KW-1133">Transmembrane helix</keyword>
<keyword evidence="3" id="KW-1185">Reference proteome</keyword>
<name>A0A1A0HAV7_9ASCO</name>
<dbReference type="AlphaFoldDB" id="A0A1A0HAV7"/>
<dbReference type="GeneID" id="30028882"/>
<dbReference type="Proteomes" id="UP000092555">
    <property type="component" value="Unassembled WGS sequence"/>
</dbReference>
<feature type="transmembrane region" description="Helical" evidence="1">
    <location>
        <begin position="25"/>
        <end position="50"/>
    </location>
</feature>